<reference evidence="10 11" key="1">
    <citation type="journal article" date="2012" name="Mol. Microbiol.">
        <title>The genetic and structural basis of two distinct terminal side branch residues in stewartan and amylovoran exopolysaccharides and their potential role in host adaptation.</title>
        <authorList>
            <person name="Wang X."/>
            <person name="Yang F."/>
            <person name="von Bodman S.B."/>
        </authorList>
    </citation>
    <scope>NUCLEOTIDE SEQUENCE [LARGE SCALE GENOMIC DNA]</scope>
    <source>
        <strain evidence="10 11">DC283</strain>
    </source>
</reference>
<dbReference type="Pfam" id="PF00732">
    <property type="entry name" value="GMC_oxred_N"/>
    <property type="match status" value="1"/>
</dbReference>
<dbReference type="InterPro" id="IPR036188">
    <property type="entry name" value="FAD/NAD-bd_sf"/>
</dbReference>
<evidence type="ECO:0000256" key="6">
    <source>
        <dbReference type="SAM" id="MobiDB-lite"/>
    </source>
</evidence>
<keyword evidence="9" id="KW-0614">Plasmid</keyword>
<sequence length="708" mass="77427">MKKNNSADVVVIGAGVNGALLATRLAKAGKSVILLESGPKVSRGELVERFRSSAFKSDFMSPYPFSPMAPQPRYTPEPNDYLQQLGPQAFNAQYIRIFGGTSWHWAAQLWRFVPNDFQQHSLYGVGKDWPISYQDLEPYYYEAEVIAGVGGSPDNGSPRSKPFPMERVPASWLQQRVTARLAPDFTVLDDSTGRNSRSYDGRPACCGNNNCMPVCPIDAQYHGGLAAQQAEDSGVQVITEAVVYQLEHDAQGRIVAANYYDWNKTRHRVTAQTFVLAANAIETPKLLLMSTSERFPQGIGNARDTVGRNLCDHPAIGVTFDVDEEIWPGRGPVSPCSIGQFRDGEFADALRKGIRADGSHLYPAMPYTAYARINDSDISALYAYFMYGVKADDTQPEKTALPFPFNLRFSMAAWNLLFLDGKPFTPDPSQSAEWNRGAYLVEGLTHCSTCHTPRNFLMAEESDKSLQGASLGTWYAPAITSAALQSDDQWSRESLAAYLASGHADNGATAAGPMLEAIDKSFSRMTPDDRAAIATYLLPAVDHEDDSTDADADSEEPTVGLTPVTGDDTPDMLSDMTDGEQIYRNNCASCHNLEGQGLNGLPALTKHPVLEKPNADNVAMVILDGVWPAKGQGMLSFAKTLNDTQIADVTNYVMQDIGNSAVRITPARVKALRQGGEPSLLLPLVRGAMVAGVLVVIGGLFWWWRRRR</sequence>
<evidence type="ECO:0000313" key="10">
    <source>
        <dbReference type="EMBL" id="EHT98266.1"/>
    </source>
</evidence>
<proteinExistence type="predicted"/>
<feature type="compositionally biased region" description="Acidic residues" evidence="6">
    <location>
        <begin position="544"/>
        <end position="556"/>
    </location>
</feature>
<dbReference type="InterPro" id="IPR009056">
    <property type="entry name" value="Cyt_c-like_dom"/>
</dbReference>
<dbReference type="EMBL" id="AHIE01000038">
    <property type="protein sequence ID" value="EHT98266.1"/>
    <property type="molecule type" value="Genomic_DNA"/>
</dbReference>
<dbReference type="EMBL" id="CP017591">
    <property type="protein sequence ID" value="ARF52690.1"/>
    <property type="molecule type" value="Genomic_DNA"/>
</dbReference>
<accession>H3RKM5</accession>
<reference evidence="9 12" key="3">
    <citation type="submission" date="2016-10" db="EMBL/GenBank/DDBJ databases">
        <title>Complete Genome Assembly of Pantoea stewartii subsp. stewartii DC283, a Corn Pathogen.</title>
        <authorList>
            <person name="Duong D.A."/>
            <person name="Stevens A.M."/>
            <person name="Jensen R.V."/>
        </authorList>
    </citation>
    <scope>NUCLEOTIDE SEQUENCE [LARGE SCALE GENOMIC DNA]</scope>
    <source>
        <strain evidence="9 12">DC283</strain>
        <plasmid evidence="9 12">pDSJ10</plasmid>
    </source>
</reference>
<dbReference type="Gene3D" id="3.50.50.60">
    <property type="entry name" value="FAD/NAD(P)-binding domain"/>
    <property type="match status" value="1"/>
</dbReference>
<dbReference type="KEGG" id="pstw:DSJ_26130"/>
<dbReference type="PROSITE" id="PS51007">
    <property type="entry name" value="CYTC"/>
    <property type="match status" value="2"/>
</dbReference>
<dbReference type="AlphaFoldDB" id="H3RKM5"/>
<evidence type="ECO:0000313" key="11">
    <source>
        <dbReference type="Proteomes" id="UP000005050"/>
    </source>
</evidence>
<keyword evidence="3 10" id="KW-0560">Oxidoreductase</keyword>
<dbReference type="Pfam" id="PF01266">
    <property type="entry name" value="DAO"/>
    <property type="match status" value="1"/>
</dbReference>
<dbReference type="GO" id="GO:0046872">
    <property type="term" value="F:metal ion binding"/>
    <property type="evidence" value="ECO:0007669"/>
    <property type="project" value="UniProtKB-KW"/>
</dbReference>
<keyword evidence="7" id="KW-1133">Transmembrane helix</keyword>
<feature type="transmembrane region" description="Helical" evidence="7">
    <location>
        <begin position="680"/>
        <end position="704"/>
    </location>
</feature>
<keyword evidence="7" id="KW-0472">Membrane</keyword>
<dbReference type="GO" id="GO:0009055">
    <property type="term" value="F:electron transfer activity"/>
    <property type="evidence" value="ECO:0007669"/>
    <property type="project" value="InterPro"/>
</dbReference>
<dbReference type="Pfam" id="PF13442">
    <property type="entry name" value="Cytochrome_CBB3"/>
    <property type="match status" value="1"/>
</dbReference>
<organism evidence="10 11">
    <name type="scientific">Pantoea stewartii subsp. stewartii DC283</name>
    <dbReference type="NCBI Taxonomy" id="660596"/>
    <lineage>
        <taxon>Bacteria</taxon>
        <taxon>Pseudomonadati</taxon>
        <taxon>Pseudomonadota</taxon>
        <taxon>Gammaproteobacteria</taxon>
        <taxon>Enterobacterales</taxon>
        <taxon>Erwiniaceae</taxon>
        <taxon>Pantoea</taxon>
    </lineage>
</organism>
<dbReference type="PANTHER" id="PTHR35008">
    <property type="entry name" value="BLL4482 PROTEIN-RELATED"/>
    <property type="match status" value="1"/>
</dbReference>
<feature type="domain" description="Cytochrome c" evidence="8">
    <location>
        <begin position="574"/>
        <end position="657"/>
    </location>
</feature>
<evidence type="ECO:0000256" key="7">
    <source>
        <dbReference type="SAM" id="Phobius"/>
    </source>
</evidence>
<dbReference type="SUPFAM" id="SSF51905">
    <property type="entry name" value="FAD/NAD(P)-binding domain"/>
    <property type="match status" value="1"/>
</dbReference>
<dbReference type="eggNOG" id="COG2010">
    <property type="taxonomic scope" value="Bacteria"/>
</dbReference>
<keyword evidence="1 5" id="KW-0349">Heme</keyword>
<evidence type="ECO:0000256" key="5">
    <source>
        <dbReference type="PROSITE-ProRule" id="PRU00433"/>
    </source>
</evidence>
<dbReference type="Proteomes" id="UP000005050">
    <property type="component" value="Unassembled WGS sequence"/>
</dbReference>
<dbReference type="GO" id="GO:0050660">
    <property type="term" value="F:flavin adenine dinucleotide binding"/>
    <property type="evidence" value="ECO:0007669"/>
    <property type="project" value="InterPro"/>
</dbReference>
<keyword evidence="12" id="KW-1185">Reference proteome</keyword>
<dbReference type="GO" id="GO:0020037">
    <property type="term" value="F:heme binding"/>
    <property type="evidence" value="ECO:0007669"/>
    <property type="project" value="InterPro"/>
</dbReference>
<dbReference type="RefSeq" id="WP_006122080.1">
    <property type="nucleotide sequence ID" value="NZ_AHIE01000038.1"/>
</dbReference>
<dbReference type="EC" id="1.-.-.-" evidence="10"/>
<dbReference type="InterPro" id="IPR006076">
    <property type="entry name" value="FAD-dep_OxRdtase"/>
</dbReference>
<dbReference type="Proteomes" id="UP000192380">
    <property type="component" value="Plasmid pDSJ10"/>
</dbReference>
<evidence type="ECO:0000313" key="9">
    <source>
        <dbReference type="EMBL" id="ARF52690.1"/>
    </source>
</evidence>
<feature type="domain" description="Cytochrome c" evidence="8">
    <location>
        <begin position="432"/>
        <end position="541"/>
    </location>
</feature>
<dbReference type="GO" id="GO:0016614">
    <property type="term" value="F:oxidoreductase activity, acting on CH-OH group of donors"/>
    <property type="evidence" value="ECO:0007669"/>
    <property type="project" value="InterPro"/>
</dbReference>
<dbReference type="EC" id="1.1.-.-" evidence="10"/>
<geneLocation type="plasmid" evidence="9 12">
    <name>pDSJ10</name>
</geneLocation>
<reference evidence="10" key="2">
    <citation type="submission" date="2012-01" db="EMBL/GenBank/DDBJ databases">
        <authorList>
            <person name="Biehl B.S."/>
            <person name="Ding Y."/>
            <person name="Dugan-Rocha S.P."/>
            <person name="Gibbs R.A."/>
            <person name="Glasner J.D."/>
            <person name="Kovar C."/>
            <person name="Muzny D.M."/>
            <person name="Neeno-Eckwall E.C."/>
            <person name="Perna N.T."/>
            <person name="Qin X."/>
            <person name="von Bodman S.B."/>
            <person name="Weinstock G.M."/>
        </authorList>
    </citation>
    <scope>NUCLEOTIDE SEQUENCE</scope>
    <source>
        <strain evidence="10">DC283</strain>
    </source>
</reference>
<gene>
    <name evidence="10" type="ORF">CKS_3005</name>
    <name evidence="9" type="ORF">DSJ_26130</name>
</gene>
<evidence type="ECO:0000256" key="3">
    <source>
        <dbReference type="ARBA" id="ARBA00023002"/>
    </source>
</evidence>
<dbReference type="PATRIC" id="fig|660596.6.peg.4950"/>
<keyword evidence="7" id="KW-0812">Transmembrane</keyword>
<evidence type="ECO:0000256" key="1">
    <source>
        <dbReference type="ARBA" id="ARBA00022617"/>
    </source>
</evidence>
<evidence type="ECO:0000256" key="4">
    <source>
        <dbReference type="ARBA" id="ARBA00023004"/>
    </source>
</evidence>
<feature type="region of interest" description="Disordered" evidence="6">
    <location>
        <begin position="544"/>
        <end position="570"/>
    </location>
</feature>
<name>H3RKM5_PANSE</name>
<keyword evidence="2 5" id="KW-0479">Metal-binding</keyword>
<dbReference type="Gene3D" id="1.10.760.10">
    <property type="entry name" value="Cytochrome c-like domain"/>
    <property type="match status" value="2"/>
</dbReference>
<dbReference type="InterPro" id="IPR051459">
    <property type="entry name" value="Cytochrome_c-type_DH"/>
</dbReference>
<evidence type="ECO:0000256" key="2">
    <source>
        <dbReference type="ARBA" id="ARBA00022723"/>
    </source>
</evidence>
<dbReference type="InterPro" id="IPR000172">
    <property type="entry name" value="GMC_OxRdtase_N"/>
</dbReference>
<protein>
    <submittedName>
        <fullName evidence="10">Glucose-methanol-choline oxidoreductase</fullName>
        <ecNumber evidence="10">1.-.-.-</ecNumber>
        <ecNumber evidence="10">1.1.-.-</ecNumber>
    </submittedName>
</protein>
<dbReference type="SUPFAM" id="SSF46626">
    <property type="entry name" value="Cytochrome c"/>
    <property type="match status" value="3"/>
</dbReference>
<dbReference type="PANTHER" id="PTHR35008:SF8">
    <property type="entry name" value="ALCOHOL DEHYDROGENASE CYTOCHROME C SUBUNIT"/>
    <property type="match status" value="1"/>
</dbReference>
<keyword evidence="4 5" id="KW-0408">Iron</keyword>
<evidence type="ECO:0000259" key="8">
    <source>
        <dbReference type="PROSITE" id="PS51007"/>
    </source>
</evidence>
<evidence type="ECO:0000313" key="12">
    <source>
        <dbReference type="Proteomes" id="UP000192380"/>
    </source>
</evidence>
<dbReference type="InterPro" id="IPR036909">
    <property type="entry name" value="Cyt_c-like_dom_sf"/>
</dbReference>